<reference evidence="1 2" key="1">
    <citation type="submission" date="2019-06" db="EMBL/GenBank/DDBJ databases">
        <title>Sequencing the genomes of 1000 actinobacteria strains.</title>
        <authorList>
            <person name="Klenk H.-P."/>
        </authorList>
    </citation>
    <scope>NUCLEOTIDE SEQUENCE [LARGE SCALE GENOMIC DNA]</scope>
    <source>
        <strain evidence="1 2">DSM 18031</strain>
    </source>
</reference>
<evidence type="ECO:0000313" key="2">
    <source>
        <dbReference type="Proteomes" id="UP000318331"/>
    </source>
</evidence>
<protein>
    <submittedName>
        <fullName evidence="1">Uncharacterized protein</fullName>
    </submittedName>
</protein>
<comment type="caution">
    <text evidence="1">The sequence shown here is derived from an EMBL/GenBank/DDBJ whole genome shotgun (WGS) entry which is preliminary data.</text>
</comment>
<proteinExistence type="predicted"/>
<keyword evidence="2" id="KW-1185">Reference proteome</keyword>
<name>A0A543I6L4_9MICO</name>
<dbReference type="AlphaFoldDB" id="A0A543I6L4"/>
<evidence type="ECO:0000313" key="1">
    <source>
        <dbReference type="EMBL" id="TQM66130.1"/>
    </source>
</evidence>
<dbReference type="Proteomes" id="UP000318331">
    <property type="component" value="Unassembled WGS sequence"/>
</dbReference>
<sequence>MQKISQEEQMRLQDRYVSIEHRFSLGEELGSQIFYLSIPVSNGIVDYEEFYRLDRSEFQTFLADPEQARSLVERCHLRDEDERLIQKPGWNRGIPA</sequence>
<accession>A0A543I6L4</accession>
<dbReference type="EMBL" id="VFPN01000001">
    <property type="protein sequence ID" value="TQM66130.1"/>
    <property type="molecule type" value="Genomic_DNA"/>
</dbReference>
<organism evidence="1 2">
    <name type="scientific">Klugiella xanthotipulae</name>
    <dbReference type="NCBI Taxonomy" id="244735"/>
    <lineage>
        <taxon>Bacteria</taxon>
        <taxon>Bacillati</taxon>
        <taxon>Actinomycetota</taxon>
        <taxon>Actinomycetes</taxon>
        <taxon>Micrococcales</taxon>
        <taxon>Microbacteriaceae</taxon>
        <taxon>Klugiella</taxon>
    </lineage>
</organism>
<gene>
    <name evidence="1" type="ORF">FB466_0958</name>
</gene>